<dbReference type="EC" id="4.6.1.17" evidence="3"/>
<keyword evidence="8" id="KW-1185">Reference proteome</keyword>
<dbReference type="EMBL" id="JAOTOJ010000001">
    <property type="protein sequence ID" value="KAK9411922.1"/>
    <property type="molecule type" value="Genomic_DNA"/>
</dbReference>
<comment type="pathway">
    <text evidence="2">Cofactor biosynthesis; molybdopterin biosynthesis.</text>
</comment>
<evidence type="ECO:0000256" key="5">
    <source>
        <dbReference type="ARBA" id="ARBA00023239"/>
    </source>
</evidence>
<dbReference type="InterPro" id="IPR002820">
    <property type="entry name" value="Mopterin_CF_biosynth-C_dom"/>
</dbReference>
<dbReference type="AlphaFoldDB" id="A0AAW1CC17"/>
<dbReference type="InterPro" id="IPR036522">
    <property type="entry name" value="MoaC_sf"/>
</dbReference>
<sequence>MVDVGGKPDSERIAVAYAVVHLGAKVFNLVQQNQIKKGDVLTVAQVAGIQGAKLTSQLIPLCHNVPLSLVEVTLSLDAEKHTVAIQALCCTHGKTGVEMEALMAASLAALTVYDMCKAVSHDIVIEEIKLLSKQGGQRGDFKRD</sequence>
<reference evidence="7 8" key="1">
    <citation type="journal article" date="2024" name="Proc. Natl. Acad. Sci. U.S.A.">
        <title>The genetic regulatory architecture and epigenomic basis for age-related changes in rattlesnake venom.</title>
        <authorList>
            <person name="Hogan M.P."/>
            <person name="Holding M.L."/>
            <person name="Nystrom G.S."/>
            <person name="Colston T.J."/>
            <person name="Bartlett D.A."/>
            <person name="Mason A.J."/>
            <person name="Ellsworth S.A."/>
            <person name="Rautsaw R.M."/>
            <person name="Lawrence K.C."/>
            <person name="Strickland J.L."/>
            <person name="He B."/>
            <person name="Fraser P."/>
            <person name="Margres M.J."/>
            <person name="Gilbert D.M."/>
            <person name="Gibbs H.L."/>
            <person name="Parkinson C.L."/>
            <person name="Rokyta D.R."/>
        </authorList>
    </citation>
    <scope>NUCLEOTIDE SEQUENCE [LARGE SCALE GENOMIC DNA]</scope>
    <source>
        <strain evidence="7">DRR0105</strain>
    </source>
</reference>
<protein>
    <recommendedName>
        <fullName evidence="3">cyclic pyranopterin monophosphate synthase</fullName>
        <ecNumber evidence="3">4.6.1.17</ecNumber>
    </recommendedName>
</protein>
<organism evidence="7 8">
    <name type="scientific">Crotalus adamanteus</name>
    <name type="common">Eastern diamondback rattlesnake</name>
    <dbReference type="NCBI Taxonomy" id="8729"/>
    <lineage>
        <taxon>Eukaryota</taxon>
        <taxon>Metazoa</taxon>
        <taxon>Chordata</taxon>
        <taxon>Craniata</taxon>
        <taxon>Vertebrata</taxon>
        <taxon>Euteleostomi</taxon>
        <taxon>Lepidosauria</taxon>
        <taxon>Squamata</taxon>
        <taxon>Bifurcata</taxon>
        <taxon>Unidentata</taxon>
        <taxon>Episquamata</taxon>
        <taxon>Toxicofera</taxon>
        <taxon>Serpentes</taxon>
        <taxon>Colubroidea</taxon>
        <taxon>Viperidae</taxon>
        <taxon>Crotalinae</taxon>
        <taxon>Crotalus</taxon>
    </lineage>
</organism>
<dbReference type="InterPro" id="IPR047594">
    <property type="entry name" value="MoaC_bact/euk"/>
</dbReference>
<dbReference type="Gene3D" id="3.30.70.640">
    <property type="entry name" value="Molybdopterin cofactor biosynthesis C (MoaC) domain"/>
    <property type="match status" value="1"/>
</dbReference>
<evidence type="ECO:0000256" key="2">
    <source>
        <dbReference type="ARBA" id="ARBA00005046"/>
    </source>
</evidence>
<feature type="domain" description="Molybdopterin cofactor biosynthesis C (MoaC)" evidence="6">
    <location>
        <begin position="1"/>
        <end position="136"/>
    </location>
</feature>
<dbReference type="Pfam" id="PF01967">
    <property type="entry name" value="MoaC"/>
    <property type="match status" value="1"/>
</dbReference>
<dbReference type="GO" id="GO:0061799">
    <property type="term" value="F:cyclic pyranopterin monophosphate synthase activity"/>
    <property type="evidence" value="ECO:0007669"/>
    <property type="project" value="UniProtKB-EC"/>
</dbReference>
<evidence type="ECO:0000313" key="7">
    <source>
        <dbReference type="EMBL" id="KAK9411922.1"/>
    </source>
</evidence>
<dbReference type="NCBIfam" id="TIGR00581">
    <property type="entry name" value="moaC"/>
    <property type="match status" value="1"/>
</dbReference>
<dbReference type="PANTHER" id="PTHR22960:SF0">
    <property type="entry name" value="MOLYBDENUM COFACTOR BIOSYNTHESIS PROTEIN 1"/>
    <property type="match status" value="1"/>
</dbReference>
<evidence type="ECO:0000259" key="6">
    <source>
        <dbReference type="Pfam" id="PF01967"/>
    </source>
</evidence>
<evidence type="ECO:0000256" key="3">
    <source>
        <dbReference type="ARBA" id="ARBA00012575"/>
    </source>
</evidence>
<keyword evidence="5" id="KW-0456">Lyase</keyword>
<dbReference type="GO" id="GO:0006777">
    <property type="term" value="P:Mo-molybdopterin cofactor biosynthetic process"/>
    <property type="evidence" value="ECO:0007669"/>
    <property type="project" value="UniProtKB-KW"/>
</dbReference>
<dbReference type="CDD" id="cd01420">
    <property type="entry name" value="MoaC_PE"/>
    <property type="match status" value="1"/>
</dbReference>
<dbReference type="InterPro" id="IPR023045">
    <property type="entry name" value="MoaC"/>
</dbReference>
<dbReference type="SUPFAM" id="SSF55040">
    <property type="entry name" value="Molybdenum cofactor biosynthesis protein C, MoaC"/>
    <property type="match status" value="1"/>
</dbReference>
<dbReference type="FunFam" id="3.30.70.640:FF:000002">
    <property type="entry name" value="Molybdenum cofactor biosynthesis protein 1"/>
    <property type="match status" value="1"/>
</dbReference>
<dbReference type="NCBIfam" id="NF006870">
    <property type="entry name" value="PRK09364.1"/>
    <property type="match status" value="1"/>
</dbReference>
<dbReference type="Proteomes" id="UP001474421">
    <property type="component" value="Unassembled WGS sequence"/>
</dbReference>
<accession>A0AAW1CC17</accession>
<evidence type="ECO:0000256" key="1">
    <source>
        <dbReference type="ARBA" id="ARBA00001637"/>
    </source>
</evidence>
<comment type="catalytic activity">
    <reaction evidence="1">
        <text>(8S)-3',8-cyclo-7,8-dihydroguanosine 5'-triphosphate = cyclic pyranopterin phosphate + diphosphate</text>
        <dbReference type="Rhea" id="RHEA:49580"/>
        <dbReference type="ChEBI" id="CHEBI:33019"/>
        <dbReference type="ChEBI" id="CHEBI:59648"/>
        <dbReference type="ChEBI" id="CHEBI:131766"/>
        <dbReference type="EC" id="4.6.1.17"/>
    </reaction>
</comment>
<dbReference type="InterPro" id="IPR050105">
    <property type="entry name" value="MoCo_biosynth_MoaA/MoaC"/>
</dbReference>
<evidence type="ECO:0000256" key="4">
    <source>
        <dbReference type="ARBA" id="ARBA00023150"/>
    </source>
</evidence>
<proteinExistence type="predicted"/>
<keyword evidence="4" id="KW-0501">Molybdenum cofactor biosynthesis</keyword>
<comment type="caution">
    <text evidence="7">The sequence shown here is derived from an EMBL/GenBank/DDBJ whole genome shotgun (WGS) entry which is preliminary data.</text>
</comment>
<dbReference type="GO" id="GO:0061798">
    <property type="term" value="F:GTP 3',8'-cyclase activity"/>
    <property type="evidence" value="ECO:0007669"/>
    <property type="project" value="TreeGrafter"/>
</dbReference>
<gene>
    <name evidence="7" type="ORF">NXF25_003097</name>
</gene>
<name>A0AAW1CC17_CROAD</name>
<dbReference type="PANTHER" id="PTHR22960">
    <property type="entry name" value="MOLYBDOPTERIN COFACTOR SYNTHESIS PROTEIN A"/>
    <property type="match status" value="1"/>
</dbReference>
<evidence type="ECO:0000313" key="8">
    <source>
        <dbReference type="Proteomes" id="UP001474421"/>
    </source>
</evidence>